<dbReference type="Gene3D" id="3.40.50.2300">
    <property type="match status" value="1"/>
</dbReference>
<dbReference type="GO" id="GO:0000160">
    <property type="term" value="P:phosphorelay signal transduction system"/>
    <property type="evidence" value="ECO:0007669"/>
    <property type="project" value="InterPro"/>
</dbReference>
<dbReference type="InterPro" id="IPR000792">
    <property type="entry name" value="Tscrpt_reg_LuxR_C"/>
</dbReference>
<name>A0A7W3PQ39_9MICO</name>
<dbReference type="SMART" id="SM00448">
    <property type="entry name" value="REC"/>
    <property type="match status" value="1"/>
</dbReference>
<dbReference type="InterPro" id="IPR011006">
    <property type="entry name" value="CheY-like_superfamily"/>
</dbReference>
<evidence type="ECO:0000313" key="6">
    <source>
        <dbReference type="EMBL" id="MBA8829966.1"/>
    </source>
</evidence>
<feature type="domain" description="Response regulatory" evidence="5">
    <location>
        <begin position="8"/>
        <end position="126"/>
    </location>
</feature>
<evidence type="ECO:0000259" key="5">
    <source>
        <dbReference type="PROSITE" id="PS50110"/>
    </source>
</evidence>
<dbReference type="SUPFAM" id="SSF46894">
    <property type="entry name" value="C-terminal effector domain of the bipartite response regulators"/>
    <property type="match status" value="1"/>
</dbReference>
<feature type="domain" description="HTH luxR-type" evidence="4">
    <location>
        <begin position="146"/>
        <end position="211"/>
    </location>
</feature>
<gene>
    <name evidence="6" type="ORF">FB555_002093</name>
</gene>
<evidence type="ECO:0000259" key="4">
    <source>
        <dbReference type="PROSITE" id="PS50043"/>
    </source>
</evidence>
<dbReference type="PRINTS" id="PR00038">
    <property type="entry name" value="HTHLUXR"/>
</dbReference>
<dbReference type="GO" id="GO:0006355">
    <property type="term" value="P:regulation of DNA-templated transcription"/>
    <property type="evidence" value="ECO:0007669"/>
    <property type="project" value="InterPro"/>
</dbReference>
<dbReference type="InterPro" id="IPR016032">
    <property type="entry name" value="Sig_transdc_resp-reg_C-effctor"/>
</dbReference>
<dbReference type="PANTHER" id="PTHR43214">
    <property type="entry name" value="TWO-COMPONENT RESPONSE REGULATOR"/>
    <property type="match status" value="1"/>
</dbReference>
<sequence>MVEKTEIRVAIVEDHDLYRELLTTSLAAIDGITVVGAYSGVAAAKDGLRPGEIDVALLDIELGDGNGVALGVTLRRADPHLGIVLLSARDMVELLLGLPEDIRRGWSYLSKTSVTSLDTLVNTIRATSKGETVLDPTLVARSVARRGTPVSTLTNRQFEILRMVARGLANQTIADELGIANNSVVNHLSAIYASLNIPEGQNARVSAVLEFLNDTARPVS</sequence>
<dbReference type="PROSITE" id="PS50043">
    <property type="entry name" value="HTH_LUXR_2"/>
    <property type="match status" value="1"/>
</dbReference>
<keyword evidence="2 6" id="KW-0238">DNA-binding</keyword>
<reference evidence="6 7" key="1">
    <citation type="submission" date="2020-07" db="EMBL/GenBank/DDBJ databases">
        <title>Sequencing the genomes of 1000 actinobacteria strains.</title>
        <authorList>
            <person name="Klenk H.-P."/>
        </authorList>
    </citation>
    <scope>NUCLEOTIDE SEQUENCE [LARGE SCALE GENOMIC DNA]</scope>
    <source>
        <strain evidence="6 7">DSM 23737</strain>
    </source>
</reference>
<dbReference type="CDD" id="cd17535">
    <property type="entry name" value="REC_NarL-like"/>
    <property type="match status" value="1"/>
</dbReference>
<comment type="caution">
    <text evidence="6">The sequence shown here is derived from an EMBL/GenBank/DDBJ whole genome shotgun (WGS) entry which is preliminary data.</text>
</comment>
<dbReference type="PROSITE" id="PS50110">
    <property type="entry name" value="RESPONSE_REGULATORY"/>
    <property type="match status" value="1"/>
</dbReference>
<evidence type="ECO:0000256" key="1">
    <source>
        <dbReference type="ARBA" id="ARBA00022553"/>
    </source>
</evidence>
<keyword evidence="7" id="KW-1185">Reference proteome</keyword>
<dbReference type="CDD" id="cd06170">
    <property type="entry name" value="LuxR_C_like"/>
    <property type="match status" value="1"/>
</dbReference>
<keyword evidence="1 3" id="KW-0597">Phosphoprotein</keyword>
<dbReference type="GO" id="GO:0003677">
    <property type="term" value="F:DNA binding"/>
    <property type="evidence" value="ECO:0007669"/>
    <property type="project" value="UniProtKB-KW"/>
</dbReference>
<dbReference type="InterPro" id="IPR001789">
    <property type="entry name" value="Sig_transdc_resp-reg_receiver"/>
</dbReference>
<dbReference type="SMART" id="SM00421">
    <property type="entry name" value="HTH_LUXR"/>
    <property type="match status" value="1"/>
</dbReference>
<evidence type="ECO:0000313" key="7">
    <source>
        <dbReference type="Proteomes" id="UP000524237"/>
    </source>
</evidence>
<protein>
    <submittedName>
        <fullName evidence="6">DNA-binding NarL/FixJ family response regulator</fullName>
    </submittedName>
</protein>
<dbReference type="Pfam" id="PF00196">
    <property type="entry name" value="GerE"/>
    <property type="match status" value="1"/>
</dbReference>
<evidence type="ECO:0000256" key="2">
    <source>
        <dbReference type="ARBA" id="ARBA00023125"/>
    </source>
</evidence>
<dbReference type="InterPro" id="IPR039420">
    <property type="entry name" value="WalR-like"/>
</dbReference>
<dbReference type="RefSeq" id="WP_182485382.1">
    <property type="nucleotide sequence ID" value="NZ_JACGWU010000009.1"/>
</dbReference>
<dbReference type="PANTHER" id="PTHR43214:SF43">
    <property type="entry name" value="TWO-COMPONENT RESPONSE REGULATOR"/>
    <property type="match status" value="1"/>
</dbReference>
<feature type="modified residue" description="4-aspartylphosphate" evidence="3">
    <location>
        <position position="59"/>
    </location>
</feature>
<organism evidence="6 7">
    <name type="scientific">Alpinimonas psychrophila</name>
    <dbReference type="NCBI Taxonomy" id="748908"/>
    <lineage>
        <taxon>Bacteria</taxon>
        <taxon>Bacillati</taxon>
        <taxon>Actinomycetota</taxon>
        <taxon>Actinomycetes</taxon>
        <taxon>Micrococcales</taxon>
        <taxon>Microbacteriaceae</taxon>
        <taxon>Alpinimonas</taxon>
    </lineage>
</organism>
<dbReference type="Proteomes" id="UP000524237">
    <property type="component" value="Unassembled WGS sequence"/>
</dbReference>
<proteinExistence type="predicted"/>
<dbReference type="Pfam" id="PF00072">
    <property type="entry name" value="Response_reg"/>
    <property type="match status" value="1"/>
</dbReference>
<accession>A0A7W3PQ39</accession>
<dbReference type="InterPro" id="IPR058245">
    <property type="entry name" value="NreC/VraR/RcsB-like_REC"/>
</dbReference>
<dbReference type="AlphaFoldDB" id="A0A7W3PQ39"/>
<evidence type="ECO:0000256" key="3">
    <source>
        <dbReference type="PROSITE-ProRule" id="PRU00169"/>
    </source>
</evidence>
<dbReference type="EMBL" id="JACGWU010000009">
    <property type="protein sequence ID" value="MBA8829966.1"/>
    <property type="molecule type" value="Genomic_DNA"/>
</dbReference>
<dbReference type="SUPFAM" id="SSF52172">
    <property type="entry name" value="CheY-like"/>
    <property type="match status" value="1"/>
</dbReference>